<keyword evidence="14" id="KW-1185">Reference proteome</keyword>
<comment type="similarity">
    <text evidence="2">Belongs to the TonB family.</text>
</comment>
<evidence type="ECO:0000256" key="9">
    <source>
        <dbReference type="ARBA" id="ARBA00023136"/>
    </source>
</evidence>
<feature type="transmembrane region" description="Helical" evidence="11">
    <location>
        <begin position="12"/>
        <end position="31"/>
    </location>
</feature>
<evidence type="ECO:0000256" key="3">
    <source>
        <dbReference type="ARBA" id="ARBA00022448"/>
    </source>
</evidence>
<dbReference type="RefSeq" id="WP_032907869.1">
    <property type="nucleotide sequence ID" value="NZ_CBCSII010000043.1"/>
</dbReference>
<accession>A0ABX6F4B1</accession>
<dbReference type="EMBL" id="CP046294">
    <property type="protein sequence ID" value="QGR69190.1"/>
    <property type="molecule type" value="Genomic_DNA"/>
</dbReference>
<evidence type="ECO:0000256" key="1">
    <source>
        <dbReference type="ARBA" id="ARBA00004383"/>
    </source>
</evidence>
<dbReference type="InterPro" id="IPR051045">
    <property type="entry name" value="TonB-dependent_transducer"/>
</dbReference>
<keyword evidence="8 11" id="KW-1133">Transmembrane helix</keyword>
<feature type="domain" description="TonB C-terminal" evidence="12">
    <location>
        <begin position="179"/>
        <end position="275"/>
    </location>
</feature>
<evidence type="ECO:0000313" key="13">
    <source>
        <dbReference type="EMBL" id="QGR69190.1"/>
    </source>
</evidence>
<reference evidence="13 14" key="1">
    <citation type="submission" date="2019-11" db="EMBL/GenBank/DDBJ databases">
        <title>FDA dAtabase for Regulatory Grade micrObial Sequences (FDA-ARGOS): Supporting development and validation of Infectious Disease Dx tests.</title>
        <authorList>
            <person name="Patel R."/>
            <person name="Rucinski S."/>
            <person name="Tallon L."/>
            <person name="Sadzewicz L."/>
            <person name="Vavikolanu K."/>
            <person name="Mehta A."/>
            <person name="Aluvathingal J."/>
            <person name="Nadendla S."/>
            <person name="Nandy P."/>
            <person name="Geyer C."/>
            <person name="Yan Y."/>
            <person name="Sichtig H."/>
        </authorList>
    </citation>
    <scope>NUCLEOTIDE SEQUENCE [LARGE SCALE GENOMIC DNA]</scope>
    <source>
        <strain evidence="13 14">FDAARGOS_729</strain>
    </source>
</reference>
<dbReference type="PANTHER" id="PTHR33446:SF2">
    <property type="entry name" value="PROTEIN TONB"/>
    <property type="match status" value="1"/>
</dbReference>
<dbReference type="InterPro" id="IPR006260">
    <property type="entry name" value="TonB/TolA_C"/>
</dbReference>
<dbReference type="Proteomes" id="UP000424966">
    <property type="component" value="Chromosome"/>
</dbReference>
<dbReference type="NCBIfam" id="TIGR01352">
    <property type="entry name" value="tonB_Cterm"/>
    <property type="match status" value="1"/>
</dbReference>
<dbReference type="Pfam" id="PF03544">
    <property type="entry name" value="TonB_C"/>
    <property type="match status" value="1"/>
</dbReference>
<evidence type="ECO:0000256" key="6">
    <source>
        <dbReference type="ARBA" id="ARBA00022692"/>
    </source>
</evidence>
<keyword evidence="7" id="KW-0653">Protein transport</keyword>
<gene>
    <name evidence="13" type="ORF">FOC37_01725</name>
</gene>
<evidence type="ECO:0000259" key="12">
    <source>
        <dbReference type="PROSITE" id="PS52015"/>
    </source>
</evidence>
<keyword evidence="4" id="KW-1003">Cell membrane</keyword>
<evidence type="ECO:0000313" key="14">
    <source>
        <dbReference type="Proteomes" id="UP000424966"/>
    </source>
</evidence>
<evidence type="ECO:0000256" key="2">
    <source>
        <dbReference type="ARBA" id="ARBA00006555"/>
    </source>
</evidence>
<proteinExistence type="inferred from homology"/>
<evidence type="ECO:0000256" key="5">
    <source>
        <dbReference type="ARBA" id="ARBA00022519"/>
    </source>
</evidence>
<dbReference type="Gene3D" id="3.30.1150.10">
    <property type="match status" value="1"/>
</dbReference>
<dbReference type="InterPro" id="IPR037682">
    <property type="entry name" value="TonB_C"/>
</dbReference>
<protein>
    <submittedName>
        <fullName evidence="13">TonB family protein</fullName>
    </submittedName>
</protein>
<evidence type="ECO:0000256" key="11">
    <source>
        <dbReference type="SAM" id="Phobius"/>
    </source>
</evidence>
<evidence type="ECO:0000256" key="4">
    <source>
        <dbReference type="ARBA" id="ARBA00022475"/>
    </source>
</evidence>
<dbReference type="GeneID" id="58049471"/>
<sequence length="275" mass="30740">MKIRRNNNSILLWWGSAMLASSTHMYLLWLLSTESVLVKHPDDAPAAVMLTLSAETQFTQNVEQNPVVGIQQTFNEPEVEQQEAQPEDVSNLLTAPEQPNAVLLVEKELEITEEEPVKIKRPQQQVMKPRKPVIEETPENRNKPSPPAAVASTTLSGESHQIAAAANSDSLHKQKVKMNWRSRLQGHLVEFKRYPPRARKQRQQGIATIRFVVNKDGHVLSAQLIKSSGAAILDHEALALIKRAQPLPKPPTELLLHGQITLALPISFDLKNKSQ</sequence>
<keyword evidence="5" id="KW-0997">Cell inner membrane</keyword>
<dbReference type="SUPFAM" id="SSF74653">
    <property type="entry name" value="TolA/TonB C-terminal domain"/>
    <property type="match status" value="1"/>
</dbReference>
<evidence type="ECO:0000256" key="7">
    <source>
        <dbReference type="ARBA" id="ARBA00022927"/>
    </source>
</evidence>
<dbReference type="PANTHER" id="PTHR33446">
    <property type="entry name" value="PROTEIN TONB-RELATED"/>
    <property type="match status" value="1"/>
</dbReference>
<evidence type="ECO:0000256" key="10">
    <source>
        <dbReference type="SAM" id="MobiDB-lite"/>
    </source>
</evidence>
<keyword evidence="9 11" id="KW-0472">Membrane</keyword>
<organism evidence="13 14">
    <name type="scientific">Yersinia intermedia</name>
    <dbReference type="NCBI Taxonomy" id="631"/>
    <lineage>
        <taxon>Bacteria</taxon>
        <taxon>Pseudomonadati</taxon>
        <taxon>Pseudomonadota</taxon>
        <taxon>Gammaproteobacteria</taxon>
        <taxon>Enterobacterales</taxon>
        <taxon>Yersiniaceae</taxon>
        <taxon>Yersinia</taxon>
    </lineage>
</organism>
<feature type="region of interest" description="Disordered" evidence="10">
    <location>
        <begin position="121"/>
        <end position="149"/>
    </location>
</feature>
<dbReference type="PROSITE" id="PS52015">
    <property type="entry name" value="TONB_CTD"/>
    <property type="match status" value="1"/>
</dbReference>
<keyword evidence="3" id="KW-0813">Transport</keyword>
<keyword evidence="6 11" id="KW-0812">Transmembrane</keyword>
<evidence type="ECO:0000256" key="8">
    <source>
        <dbReference type="ARBA" id="ARBA00022989"/>
    </source>
</evidence>
<feature type="compositionally biased region" description="Basic and acidic residues" evidence="10">
    <location>
        <begin position="132"/>
        <end position="142"/>
    </location>
</feature>
<name>A0ABX6F4B1_YERIN</name>
<comment type="subcellular location">
    <subcellularLocation>
        <location evidence="1">Cell inner membrane</location>
        <topology evidence="1">Single-pass membrane protein</topology>
        <orientation evidence="1">Periplasmic side</orientation>
    </subcellularLocation>
</comment>